<dbReference type="PATRIC" id="fig|1173022.3.peg.1134"/>
<dbReference type="InterPro" id="IPR013757">
    <property type="entry name" value="Topo_IIA_A_a_sf"/>
</dbReference>
<dbReference type="GO" id="GO:0005524">
    <property type="term" value="F:ATP binding"/>
    <property type="evidence" value="ECO:0007669"/>
    <property type="project" value="UniProtKB-UniRule"/>
</dbReference>
<sequence length="886" mass="98630">MTTSQERIVPTDLRNEMSRSYLEYAMSVIVGRALPDARDGLKPVHRRILYAMHELGLSPDRPFRKCARVVGEVLGKYHPHGDTAVYDALVRMAQDFSMRSPLINGHGNFGSVDNDPAAAMRYTECRLQALTADAMLRDIEAETVDFGDNFDGSQQEPLVLPARIPQLLLNGSSGIAVGMATNIPPHNLGELIDALVTLIHNPEITDVELMQYVPGPDFPTGAQILGTAAIKEAYTTGRGSITMRGVATIETVENRGRPDREAIIITELPYQTNKAALIEKIAEMVNEKRLEGIADIRDESDRDGMRIVIELKRDCYPRVVLNNLYKQTPLQANFGCNMLAIVNGEPQLLTLKKFLEVFLDFRIEAITRRTQYELRKAEDRDHLLQGLLIALLNLDVLIELIRRAADTATARQEMMETYALSEQQADAILQMQLRRLTALEAEKIRMEHDELQAQIADLKDILARRSRILEIIETEVKDIRATHATPRRTVIEHGLGGLDDTDLIANEKALILLTEQGYIKRMPVNTFEAQSRATRGKAGAKMKEDDGVEHFLTCCDHDSILFFSDRGVVYCLRAYQIPGASRTSRGVPIVQLLPIPRNEKITSIVPVSEFTSEEYLVMLTQGGFIKKTALSAFGNIRANGLIAISLEEGDQLRWVRRARAEESIIIASRQGMAIHFRTSHEQLRPLGRATRGVRAMNLRKGDELISMDIIPSAVLASPEFEEVASETEETEDLSVIEIADETEDLSVVEIADETEDLELQEGLEVQEDSAVKSTGLWVLVVTMGGYGKRVPVSQFRLQNRAGKGLIATKFKTRKGKDQLISLRVVNAEDELMMITSRGIIIRQSVSAIPSQSREATGVRVQRLDEDDAIAAVALVPPSNGEEEEAE</sequence>
<evidence type="ECO:0000256" key="6">
    <source>
        <dbReference type="ARBA" id="ARBA00023125"/>
    </source>
</evidence>
<dbReference type="FunFam" id="1.10.268.10:FF:000001">
    <property type="entry name" value="DNA gyrase subunit A"/>
    <property type="match status" value="1"/>
</dbReference>
<dbReference type="SMART" id="SM00434">
    <property type="entry name" value="TOP4c"/>
    <property type="match status" value="1"/>
</dbReference>
<comment type="miscellaneous">
    <text evidence="8">Few gyrases are as efficient as E.coli at forming negative supercoils. Not all organisms have 2 type II topoisomerases; in organisms with a single type II topoisomerase this enzyme also has to decatenate newly replicated chromosomes.</text>
</comment>
<dbReference type="NCBIfam" id="NF004043">
    <property type="entry name" value="PRK05560.1"/>
    <property type="match status" value="1"/>
</dbReference>
<dbReference type="STRING" id="1173022.Cri9333_1045"/>
<dbReference type="OrthoDB" id="9806486at2"/>
<dbReference type="GO" id="GO:0006265">
    <property type="term" value="P:DNA topological change"/>
    <property type="evidence" value="ECO:0007669"/>
    <property type="project" value="UniProtKB-UniRule"/>
</dbReference>
<dbReference type="SUPFAM" id="SSF101904">
    <property type="entry name" value="GyrA/ParC C-terminal domain-like"/>
    <property type="match status" value="1"/>
</dbReference>
<dbReference type="InterPro" id="IPR005743">
    <property type="entry name" value="GyrA"/>
</dbReference>
<comment type="subunit">
    <text evidence="8">Heterotetramer, composed of two GyrA and two GyrB chains. In the heterotetramer, GyrA contains the active site tyrosine that forms a transient covalent intermediate with DNA, while GyrB binds cofactors and catalyzes ATP hydrolysis.</text>
</comment>
<keyword evidence="3 8" id="KW-0547">Nucleotide-binding</keyword>
<dbReference type="GO" id="GO:0006261">
    <property type="term" value="P:DNA-templated DNA replication"/>
    <property type="evidence" value="ECO:0007669"/>
    <property type="project" value="UniProtKB-UniRule"/>
</dbReference>
<dbReference type="GO" id="GO:0009330">
    <property type="term" value="C:DNA topoisomerase type II (double strand cut, ATP-hydrolyzing) complex"/>
    <property type="evidence" value="ECO:0007669"/>
    <property type="project" value="TreeGrafter"/>
</dbReference>
<protein>
    <recommendedName>
        <fullName evidence="8">DNA gyrase subunit A</fullName>
        <ecNumber evidence="8">5.6.2.2</ecNumber>
    </recommendedName>
</protein>
<comment type="subcellular location">
    <subcellularLocation>
        <location evidence="8">Cytoplasm</location>
    </subcellularLocation>
</comment>
<dbReference type="Gene3D" id="1.10.268.10">
    <property type="entry name" value="Topoisomerase, domain 3"/>
    <property type="match status" value="1"/>
</dbReference>
<dbReference type="PANTHER" id="PTHR43493">
    <property type="entry name" value="DNA GYRASE/TOPOISOMERASE SUBUNIT A"/>
    <property type="match status" value="1"/>
</dbReference>
<evidence type="ECO:0000256" key="2">
    <source>
        <dbReference type="ARBA" id="ARBA00008263"/>
    </source>
</evidence>
<dbReference type="GO" id="GO:0005737">
    <property type="term" value="C:cytoplasm"/>
    <property type="evidence" value="ECO:0007669"/>
    <property type="project" value="UniProtKB-SubCell"/>
</dbReference>
<keyword evidence="5 8" id="KW-0799">Topoisomerase</keyword>
<feature type="active site" description="O-(5'-phospho-DNA)-tyrosine intermediate" evidence="8 9">
    <location>
        <position position="122"/>
    </location>
</feature>
<keyword evidence="6 8" id="KW-0238">DNA-binding</keyword>
<reference evidence="11 12" key="1">
    <citation type="submission" date="2012-06" db="EMBL/GenBank/DDBJ databases">
        <title>Finished chromosome of genome of Crinalium epipsammum PCC 9333.</title>
        <authorList>
            <consortium name="US DOE Joint Genome Institute"/>
            <person name="Gugger M."/>
            <person name="Coursin T."/>
            <person name="Rippka R."/>
            <person name="Tandeau De Marsac N."/>
            <person name="Huntemann M."/>
            <person name="Wei C.-L."/>
            <person name="Han J."/>
            <person name="Detter J.C."/>
            <person name="Han C."/>
            <person name="Tapia R."/>
            <person name="Davenport K."/>
            <person name="Daligault H."/>
            <person name="Erkkila T."/>
            <person name="Gu W."/>
            <person name="Munk A.C.C."/>
            <person name="Teshima H."/>
            <person name="Xu Y."/>
            <person name="Chain P."/>
            <person name="Chen A."/>
            <person name="Krypides N."/>
            <person name="Mavromatis K."/>
            <person name="Markowitz V."/>
            <person name="Szeto E."/>
            <person name="Ivanova N."/>
            <person name="Mikhailova N."/>
            <person name="Ovchinnikova G."/>
            <person name="Pagani I."/>
            <person name="Pati A."/>
            <person name="Goodwin L."/>
            <person name="Peters L."/>
            <person name="Pitluck S."/>
            <person name="Woyke T."/>
            <person name="Kerfeld C."/>
        </authorList>
    </citation>
    <scope>NUCLEOTIDE SEQUENCE [LARGE SCALE GENOMIC DNA]</scope>
    <source>
        <strain evidence="11 12">PCC 9333</strain>
    </source>
</reference>
<dbReference type="SUPFAM" id="SSF56719">
    <property type="entry name" value="Type II DNA topoisomerase"/>
    <property type="match status" value="1"/>
</dbReference>
<dbReference type="Proteomes" id="UP000010472">
    <property type="component" value="Chromosome"/>
</dbReference>
<comment type="function">
    <text evidence="8">A type II topoisomerase that negatively supercoils closed circular double-stranded (ds) DNA in an ATP-dependent manner to modulate DNA topology and maintain chromosomes in an underwound state. Negative supercoiling favors strand separation, and DNA replication, transcription, recombination and repair, all of which involve strand separation. Also able to catalyze the interconversion of other topological isomers of dsDNA rings, including catenanes and knotted rings. Type II topoisomerases break and join 2 DNA strands simultaneously in an ATP-dependent manner.</text>
</comment>
<proteinExistence type="inferred from homology"/>
<keyword evidence="7 8" id="KW-0413">Isomerase</keyword>
<dbReference type="GO" id="GO:0003677">
    <property type="term" value="F:DNA binding"/>
    <property type="evidence" value="ECO:0007669"/>
    <property type="project" value="UniProtKB-UniRule"/>
</dbReference>
<dbReference type="eggNOG" id="COG0188">
    <property type="taxonomic scope" value="Bacteria"/>
</dbReference>
<keyword evidence="4 8" id="KW-0067">ATP-binding</keyword>
<dbReference type="FunFam" id="3.30.1360.40:FF:000002">
    <property type="entry name" value="DNA gyrase subunit A"/>
    <property type="match status" value="1"/>
</dbReference>
<dbReference type="InterPro" id="IPR050220">
    <property type="entry name" value="Type_II_DNA_Topoisomerases"/>
</dbReference>
<dbReference type="PROSITE" id="PS52040">
    <property type="entry name" value="TOPO_IIA"/>
    <property type="match status" value="1"/>
</dbReference>
<dbReference type="HOGENOM" id="CLU_002977_6_1_3"/>
<dbReference type="InterPro" id="IPR035516">
    <property type="entry name" value="Gyrase/topoIV_suA_C"/>
</dbReference>
<evidence type="ECO:0000313" key="12">
    <source>
        <dbReference type="Proteomes" id="UP000010472"/>
    </source>
</evidence>
<dbReference type="Pfam" id="PF00521">
    <property type="entry name" value="DNA_topoisoIV"/>
    <property type="match status" value="1"/>
</dbReference>
<evidence type="ECO:0000256" key="1">
    <source>
        <dbReference type="ARBA" id="ARBA00000185"/>
    </source>
</evidence>
<evidence type="ECO:0000259" key="10">
    <source>
        <dbReference type="PROSITE" id="PS52040"/>
    </source>
</evidence>
<dbReference type="EC" id="5.6.2.2" evidence="8"/>
<dbReference type="InterPro" id="IPR013760">
    <property type="entry name" value="Topo_IIA-like_dom_sf"/>
</dbReference>
<organism evidence="11 12">
    <name type="scientific">Crinalium epipsammum PCC 9333</name>
    <dbReference type="NCBI Taxonomy" id="1173022"/>
    <lineage>
        <taxon>Bacteria</taxon>
        <taxon>Bacillati</taxon>
        <taxon>Cyanobacteriota</taxon>
        <taxon>Cyanophyceae</taxon>
        <taxon>Gomontiellales</taxon>
        <taxon>Gomontiellaceae</taxon>
        <taxon>Crinalium</taxon>
    </lineage>
</organism>
<dbReference type="Gene3D" id="3.90.199.10">
    <property type="entry name" value="Topoisomerase II, domain 5"/>
    <property type="match status" value="1"/>
</dbReference>
<gene>
    <name evidence="8" type="primary">gyrA</name>
    <name evidence="11" type="ORF">Cri9333_1045</name>
</gene>
<comment type="caution">
    <text evidence="8">Lacks conserved residue(s) required for the propagation of feature annotation.</text>
</comment>
<accession>K9VWL8</accession>
<dbReference type="NCBIfam" id="NF004044">
    <property type="entry name" value="PRK05561.1"/>
    <property type="match status" value="1"/>
</dbReference>
<comment type="similarity">
    <text evidence="2 8">Belongs to the type II topoisomerase GyrA/ParC subunit family.</text>
</comment>
<dbReference type="InterPro" id="IPR013758">
    <property type="entry name" value="Topo_IIA_A/C_ab"/>
</dbReference>
<dbReference type="PANTHER" id="PTHR43493:SF5">
    <property type="entry name" value="DNA GYRASE SUBUNIT A, CHLOROPLASTIC_MITOCHONDRIAL"/>
    <property type="match status" value="1"/>
</dbReference>
<dbReference type="GO" id="GO:0034335">
    <property type="term" value="F:DNA negative supercoiling activity"/>
    <property type="evidence" value="ECO:0007669"/>
    <property type="project" value="UniProtKB-ARBA"/>
</dbReference>
<dbReference type="AlphaFoldDB" id="K9VWL8"/>
<dbReference type="NCBIfam" id="TIGR01063">
    <property type="entry name" value="gyrA"/>
    <property type="match status" value="1"/>
</dbReference>
<dbReference type="Gene3D" id="3.30.1360.40">
    <property type="match status" value="1"/>
</dbReference>
<evidence type="ECO:0000256" key="8">
    <source>
        <dbReference type="HAMAP-Rule" id="MF_01897"/>
    </source>
</evidence>
<dbReference type="FunFam" id="3.90.199.10:FF:000001">
    <property type="entry name" value="DNA gyrase subunit A"/>
    <property type="match status" value="1"/>
</dbReference>
<dbReference type="RefSeq" id="WP_015202081.1">
    <property type="nucleotide sequence ID" value="NC_019753.1"/>
</dbReference>
<name>K9VWL8_9CYAN</name>
<dbReference type="InterPro" id="IPR002205">
    <property type="entry name" value="Topo_IIA_dom_A"/>
</dbReference>
<comment type="catalytic activity">
    <reaction evidence="1 8 9">
        <text>ATP-dependent breakage, passage and rejoining of double-stranded DNA.</text>
        <dbReference type="EC" id="5.6.2.2"/>
    </reaction>
</comment>
<evidence type="ECO:0000256" key="9">
    <source>
        <dbReference type="PROSITE-ProRule" id="PRU01384"/>
    </source>
</evidence>
<dbReference type="InterPro" id="IPR006691">
    <property type="entry name" value="GyrA/parC_rep"/>
</dbReference>
<evidence type="ECO:0000256" key="4">
    <source>
        <dbReference type="ARBA" id="ARBA00022840"/>
    </source>
</evidence>
<evidence type="ECO:0000313" key="11">
    <source>
        <dbReference type="EMBL" id="AFZ11959.1"/>
    </source>
</evidence>
<dbReference type="KEGG" id="cep:Cri9333_1045"/>
<evidence type="ECO:0000256" key="7">
    <source>
        <dbReference type="ARBA" id="ARBA00023235"/>
    </source>
</evidence>
<dbReference type="Pfam" id="PF03989">
    <property type="entry name" value="DNA_gyraseA_C"/>
    <property type="match status" value="6"/>
</dbReference>
<dbReference type="GO" id="GO:0005694">
    <property type="term" value="C:chromosome"/>
    <property type="evidence" value="ECO:0007669"/>
    <property type="project" value="InterPro"/>
</dbReference>
<dbReference type="HAMAP" id="MF_01897">
    <property type="entry name" value="GyrA"/>
    <property type="match status" value="1"/>
</dbReference>
<feature type="domain" description="Topo IIA-type catalytic" evidence="10">
    <location>
        <begin position="34"/>
        <end position="503"/>
    </location>
</feature>
<dbReference type="Gene3D" id="2.120.10.90">
    <property type="entry name" value="DNA gyrase/topoisomerase IV, subunit A, C-terminal"/>
    <property type="match status" value="1"/>
</dbReference>
<keyword evidence="12" id="KW-1185">Reference proteome</keyword>
<evidence type="ECO:0000256" key="5">
    <source>
        <dbReference type="ARBA" id="ARBA00023029"/>
    </source>
</evidence>
<evidence type="ECO:0000256" key="3">
    <source>
        <dbReference type="ARBA" id="ARBA00022741"/>
    </source>
</evidence>
<dbReference type="EMBL" id="CP003620">
    <property type="protein sequence ID" value="AFZ11959.1"/>
    <property type="molecule type" value="Genomic_DNA"/>
</dbReference>
<dbReference type="CDD" id="cd00187">
    <property type="entry name" value="TOP4c"/>
    <property type="match status" value="1"/>
</dbReference>
<keyword evidence="8" id="KW-0963">Cytoplasm</keyword>